<accession>A0A2H0TEH2</accession>
<sequence>MVRRGIWRCVMRSSDCGITERLIETCAKVHIGEKDEILSVFRNMCRIRYFELQVKYAFDTGGMKKMPIYLSVGQESVTSALAAVYKEPYIFAQHRGHDVYLAYGGDERALADELLQRSTGCAGGMGGSASIHSPKISMFGHDGHMGTQVPISVGFALGLQKKGEGKVLSIMGDASAEEDYVLGAMGYAARKQLPVLFVCMDNGLSILTEVSVRRNWNMVDVARAFGMPAIEITDDPWLIMWHAFLMQGQLPAFINIHTVRHLWHNGTGCDGPPEWDRFAMTKETMKSLGYGKEIRAIEKETKRHMELLWETAIKEVPA</sequence>
<comment type="cofactor">
    <cofactor evidence="1">
        <name>thiamine diphosphate</name>
        <dbReference type="ChEBI" id="CHEBI:58937"/>
    </cofactor>
</comment>
<evidence type="ECO:0000259" key="4">
    <source>
        <dbReference type="Pfam" id="PF00676"/>
    </source>
</evidence>
<dbReference type="GO" id="GO:0006086">
    <property type="term" value="P:pyruvate decarboxylation to acetyl-CoA"/>
    <property type="evidence" value="ECO:0007669"/>
    <property type="project" value="TreeGrafter"/>
</dbReference>
<protein>
    <recommendedName>
        <fullName evidence="4">Dehydrogenase E1 component domain-containing protein</fullName>
    </recommendedName>
</protein>
<dbReference type="PANTHER" id="PTHR11516">
    <property type="entry name" value="PYRUVATE DEHYDROGENASE E1 COMPONENT, ALPHA SUBUNIT BACTERIAL AND ORGANELLAR"/>
    <property type="match status" value="1"/>
</dbReference>
<dbReference type="InterPro" id="IPR029061">
    <property type="entry name" value="THDP-binding"/>
</dbReference>
<dbReference type="Gene3D" id="3.40.50.970">
    <property type="match status" value="1"/>
</dbReference>
<reference evidence="6" key="1">
    <citation type="submission" date="2017-09" db="EMBL/GenBank/DDBJ databases">
        <title>Depth-based differentiation of microbial function through sediment-hosted aquifers and enrichment of novel symbionts in the deep terrestrial subsurface.</title>
        <authorList>
            <person name="Probst A.J."/>
            <person name="Ladd B."/>
            <person name="Jarett J.K."/>
            <person name="Geller-Mcgrath D.E."/>
            <person name="Sieber C.M.K."/>
            <person name="Emerson J.B."/>
            <person name="Anantharaman K."/>
            <person name="Thomas B.C."/>
            <person name="Malmstrom R."/>
            <person name="Stieglmeier M."/>
            <person name="Klingl A."/>
            <person name="Woyke T."/>
            <person name="Ryan C.M."/>
            <person name="Banfield J.F."/>
        </authorList>
    </citation>
    <scope>NUCLEOTIDE SEQUENCE [LARGE SCALE GENOMIC DNA]</scope>
</reference>
<keyword evidence="2" id="KW-0560">Oxidoreductase</keyword>
<keyword evidence="3" id="KW-0786">Thiamine pyrophosphate</keyword>
<dbReference type="PANTHER" id="PTHR11516:SF41">
    <property type="entry name" value="3-METHYL-2-OXOBUTANOATE DEHYDROGENASE SUBUNIT ALPHA"/>
    <property type="match status" value="1"/>
</dbReference>
<evidence type="ECO:0000313" key="6">
    <source>
        <dbReference type="Proteomes" id="UP000231503"/>
    </source>
</evidence>
<dbReference type="InterPro" id="IPR001017">
    <property type="entry name" value="DH_E1"/>
</dbReference>
<name>A0A2H0TEH2_9BACT</name>
<dbReference type="InterPro" id="IPR050642">
    <property type="entry name" value="PDH_E1_Alpha_Subunit"/>
</dbReference>
<evidence type="ECO:0000256" key="3">
    <source>
        <dbReference type="ARBA" id="ARBA00023052"/>
    </source>
</evidence>
<dbReference type="GO" id="GO:0004739">
    <property type="term" value="F:pyruvate dehydrogenase (acetyl-transferring) activity"/>
    <property type="evidence" value="ECO:0007669"/>
    <property type="project" value="TreeGrafter"/>
</dbReference>
<evidence type="ECO:0000313" key="5">
    <source>
        <dbReference type="EMBL" id="PIR69958.1"/>
    </source>
</evidence>
<proteinExistence type="predicted"/>
<dbReference type="EMBL" id="PFCO01000001">
    <property type="protein sequence ID" value="PIR69958.1"/>
    <property type="molecule type" value="Genomic_DNA"/>
</dbReference>
<dbReference type="AlphaFoldDB" id="A0A2H0TEH2"/>
<dbReference type="Pfam" id="PF00676">
    <property type="entry name" value="E1_dh"/>
    <property type="match status" value="1"/>
</dbReference>
<gene>
    <name evidence="5" type="ORF">COU47_00810</name>
</gene>
<feature type="domain" description="Dehydrogenase E1 component" evidence="4">
    <location>
        <begin position="45"/>
        <end position="233"/>
    </location>
</feature>
<evidence type="ECO:0000256" key="2">
    <source>
        <dbReference type="ARBA" id="ARBA00023002"/>
    </source>
</evidence>
<dbReference type="Proteomes" id="UP000231503">
    <property type="component" value="Unassembled WGS sequence"/>
</dbReference>
<comment type="caution">
    <text evidence="5">The sequence shown here is derived from an EMBL/GenBank/DDBJ whole genome shotgun (WGS) entry which is preliminary data.</text>
</comment>
<evidence type="ECO:0000256" key="1">
    <source>
        <dbReference type="ARBA" id="ARBA00001964"/>
    </source>
</evidence>
<dbReference type="SUPFAM" id="SSF52518">
    <property type="entry name" value="Thiamin diphosphate-binding fold (THDP-binding)"/>
    <property type="match status" value="1"/>
</dbReference>
<organism evidence="5 6">
    <name type="scientific">Candidatus Niyogibacteria bacterium CG10_big_fil_rev_8_21_14_0_10_46_36</name>
    <dbReference type="NCBI Taxonomy" id="1974726"/>
    <lineage>
        <taxon>Bacteria</taxon>
        <taxon>Candidatus Niyogiibacteriota</taxon>
    </lineage>
</organism>